<protein>
    <submittedName>
        <fullName evidence="1">Uncharacterized protein</fullName>
    </submittedName>
</protein>
<feature type="non-terminal residue" evidence="1">
    <location>
        <position position="1"/>
    </location>
</feature>
<proteinExistence type="predicted"/>
<organism evidence="1">
    <name type="scientific">marine sediment metagenome</name>
    <dbReference type="NCBI Taxonomy" id="412755"/>
    <lineage>
        <taxon>unclassified sequences</taxon>
        <taxon>metagenomes</taxon>
        <taxon>ecological metagenomes</taxon>
    </lineage>
</organism>
<gene>
    <name evidence="1" type="ORF">S06H3_05663</name>
</gene>
<accession>X1J5P0</accession>
<dbReference type="EMBL" id="BARV01002122">
    <property type="protein sequence ID" value="GAH90001.1"/>
    <property type="molecule type" value="Genomic_DNA"/>
</dbReference>
<evidence type="ECO:0000313" key="1">
    <source>
        <dbReference type="EMBL" id="GAH90001.1"/>
    </source>
</evidence>
<reference evidence="1" key="1">
    <citation type="journal article" date="2014" name="Front. Microbiol.">
        <title>High frequency of phylogenetically diverse reductive dehalogenase-homologous genes in deep subseafloor sedimentary metagenomes.</title>
        <authorList>
            <person name="Kawai M."/>
            <person name="Futagami T."/>
            <person name="Toyoda A."/>
            <person name="Takaki Y."/>
            <person name="Nishi S."/>
            <person name="Hori S."/>
            <person name="Arai W."/>
            <person name="Tsubouchi T."/>
            <person name="Morono Y."/>
            <person name="Uchiyama I."/>
            <person name="Ito T."/>
            <person name="Fujiyama A."/>
            <person name="Inagaki F."/>
            <person name="Takami H."/>
        </authorList>
    </citation>
    <scope>NUCLEOTIDE SEQUENCE</scope>
    <source>
        <strain evidence="1">Expedition CK06-06</strain>
    </source>
</reference>
<sequence length="30" mass="3456">GWGERIRTSACGFRVHRPTTRRLPKSGIPY</sequence>
<name>X1J5P0_9ZZZZ</name>
<comment type="caution">
    <text evidence="1">The sequence shown here is derived from an EMBL/GenBank/DDBJ whole genome shotgun (WGS) entry which is preliminary data.</text>
</comment>
<dbReference type="AlphaFoldDB" id="X1J5P0"/>